<sequence>MSPYQSAGARWLSEDEGGDTAKKVNRFSDDEGSGRGRSKRDPVSGMASTSRASTEKVAQRDSETVQESSTIGGEDSSSVIASAGRSRLPSAGLAAAKAHWKAMEGNGRGRVRRANSQEAIAQASSRSGETSQTPGQETTISGHPIATEAGVPMPSLRDIAPMGRQSSRVATYQAPVNPAATSVPSASPLPPAQSVEPSSSSTATIATASSSITPATSTSSIPDFAIGRGGDGISGYGTPSEAQQMPDGEDEELSKADFRKKLLPQLKAILTCDPSRRGHPFLRKPITLRCGHTVCLSHVNIRRVPALDLSAFPETEAHARLAAWSASRLSAYATAACPIPVCRQHIHEDKTSRNTSLDATAADTNSEATPDTRQHQLSERNEVMHYPPPLLPEAGPGGDDVNDDGDLALDRGVPIDFTVSKVLVIILRELERERLSSLPSYKIPIASALDVEADLEDDGNTSATGSEGVEDSSFEPTISGQVPRPDPSFLPSGDSSSRTRHTRHHGLHRTDSSVSKRRRSTAAGQKDSHNLSPPLKRTGLPSGAPGPQPRQNSYSFEKELALTLECDVCTSLFHEPMTTPCGHTFCSRCLARSLDHSTRCPVCRQDLPTFAFYQDHPTNKLLTSVVITAFHEESMERRRGIEEEERDARLDTPIFVCSLAFPGMPTILHVFEPRYRLMLRRAIESGRPRFGMVLPARGSGNPNLAGVMEYGTMLDIKSIQMLPDGRSMVETVGAYRFRLLEKGSLDGYSVGRVERIDDISPEDEAMLERLSLERARNARAEARQQRRDLGTPRHSPQDQSSQAAGAGAPSVASRPPIARSLSTSHQPLSATSVGLPEMQPGEAEPSTDELMTTCRSFIDQLRSGSAPWLLQRLNNTYGPMPDDPSLFSFWMALVMPIDEYEKARLLPIRSPRLRLRLIAHWVEQLRSSWW</sequence>
<dbReference type="EMBL" id="JASBWU010000012">
    <property type="protein sequence ID" value="KAJ9117529.1"/>
    <property type="molecule type" value="Genomic_DNA"/>
</dbReference>
<keyword evidence="2" id="KW-1185">Reference proteome</keyword>
<name>A0ACC2X277_9TREE</name>
<comment type="caution">
    <text evidence="1">The sequence shown here is derived from an EMBL/GenBank/DDBJ whole genome shotgun (WGS) entry which is preliminary data.</text>
</comment>
<reference evidence="1" key="1">
    <citation type="submission" date="2023-04" db="EMBL/GenBank/DDBJ databases">
        <title>Draft Genome sequencing of Naganishia species isolated from polar environments using Oxford Nanopore Technology.</title>
        <authorList>
            <person name="Leo P."/>
            <person name="Venkateswaran K."/>
        </authorList>
    </citation>
    <scope>NUCLEOTIDE SEQUENCE</scope>
    <source>
        <strain evidence="1">MNA-CCFEE 5425</strain>
    </source>
</reference>
<evidence type="ECO:0000313" key="2">
    <source>
        <dbReference type="Proteomes" id="UP001243375"/>
    </source>
</evidence>
<gene>
    <name evidence="1" type="ORF">QFC22_004379</name>
</gene>
<dbReference type="Proteomes" id="UP001243375">
    <property type="component" value="Unassembled WGS sequence"/>
</dbReference>
<evidence type="ECO:0000313" key="1">
    <source>
        <dbReference type="EMBL" id="KAJ9117529.1"/>
    </source>
</evidence>
<protein>
    <submittedName>
        <fullName evidence="1">Uncharacterized protein</fullName>
    </submittedName>
</protein>
<proteinExistence type="predicted"/>
<organism evidence="1 2">
    <name type="scientific">Naganishia vaughanmartiniae</name>
    <dbReference type="NCBI Taxonomy" id="1424756"/>
    <lineage>
        <taxon>Eukaryota</taxon>
        <taxon>Fungi</taxon>
        <taxon>Dikarya</taxon>
        <taxon>Basidiomycota</taxon>
        <taxon>Agaricomycotina</taxon>
        <taxon>Tremellomycetes</taxon>
        <taxon>Filobasidiales</taxon>
        <taxon>Filobasidiaceae</taxon>
        <taxon>Naganishia</taxon>
    </lineage>
</organism>
<accession>A0ACC2X277</accession>